<dbReference type="InterPro" id="IPR030392">
    <property type="entry name" value="S74_ICA"/>
</dbReference>
<dbReference type="OrthoDB" id="6683604at2"/>
<dbReference type="PROSITE" id="PS51688">
    <property type="entry name" value="ICA"/>
    <property type="match status" value="1"/>
</dbReference>
<evidence type="ECO:0000313" key="2">
    <source>
        <dbReference type="EMBL" id="VEB97250.1"/>
    </source>
</evidence>
<proteinExistence type="predicted"/>
<evidence type="ECO:0000313" key="3">
    <source>
        <dbReference type="Proteomes" id="UP000274122"/>
    </source>
</evidence>
<gene>
    <name evidence="2" type="ORF">NCTC11466_02051</name>
</gene>
<dbReference type="KEGG" id="clap:NCTC11466_02051"/>
<organism evidence="2 3">
    <name type="scientific">Cedecea lapagei</name>
    <dbReference type="NCBI Taxonomy" id="158823"/>
    <lineage>
        <taxon>Bacteria</taxon>
        <taxon>Pseudomonadati</taxon>
        <taxon>Pseudomonadota</taxon>
        <taxon>Gammaproteobacteria</taxon>
        <taxon>Enterobacterales</taxon>
        <taxon>Enterobacteriaceae</taxon>
        <taxon>Cedecea</taxon>
    </lineage>
</organism>
<dbReference type="Proteomes" id="UP000274122">
    <property type="component" value="Chromosome"/>
</dbReference>
<dbReference type="AlphaFoldDB" id="A0A3S4IDW1"/>
<keyword evidence="3" id="KW-1185">Reference proteome</keyword>
<feature type="domain" description="Peptidase S74" evidence="1">
    <location>
        <begin position="270"/>
        <end position="389"/>
    </location>
</feature>
<dbReference type="Pfam" id="PF13884">
    <property type="entry name" value="Peptidase_S74"/>
    <property type="match status" value="1"/>
</dbReference>
<dbReference type="EMBL" id="LR134201">
    <property type="protein sequence ID" value="VEB97250.1"/>
    <property type="molecule type" value="Genomic_DNA"/>
</dbReference>
<dbReference type="RefSeq" id="WP_126356099.1">
    <property type="nucleotide sequence ID" value="NZ_LR134201.1"/>
</dbReference>
<accession>A0A3S4IDW1</accession>
<evidence type="ECO:0000259" key="1">
    <source>
        <dbReference type="PROSITE" id="PS51688"/>
    </source>
</evidence>
<reference evidence="2 3" key="1">
    <citation type="submission" date="2018-12" db="EMBL/GenBank/DDBJ databases">
        <authorList>
            <consortium name="Pathogen Informatics"/>
        </authorList>
    </citation>
    <scope>NUCLEOTIDE SEQUENCE [LARGE SCALE GENOMIC DNA]</scope>
    <source>
        <strain evidence="2 3">NCTC11466</strain>
    </source>
</reference>
<name>A0A3S4IDW1_9ENTR</name>
<protein>
    <recommendedName>
        <fullName evidence="1">Peptidase S74 domain-containing protein</fullName>
    </recommendedName>
</protein>
<sequence>MIYTTGTIAVNGNTVTGTGTNFTAPGSLIRVGCTLIAMSTPVQVLQITSIDSATQLTVTPAANPALPAGTRYSILLSDSLSVDGLAQSIAETFTMYQRYMSGFADVMNASGDVTITINGQQVTVPGQKSLAKKGNNSDITSLTGLTTALSVAQGGTGGKTPEDARTGMGITNKQLNSLDGKSGGSVTGGITNEAKGMTLRSSDSSQGWFYSLDFQAGQGNNVTFARIYQSNGGINLNVGVNGTAKFNTFDANGNYFCQGNITCVALTQTSDADKKDKIEKITSALDKVSELDGVTYVLNDTGMPSAGVLADALLKVLPECVGSVFDDHDIYEDVEEENADGETVTVRRLIHKRDDSKRSYTVEYSGVIALCVEAIKELNETVKLQQQRIDELSGKK</sequence>